<dbReference type="Proteomes" id="UP000705230">
    <property type="component" value="Unassembled WGS sequence"/>
</dbReference>
<dbReference type="PANTHER" id="PTHR33987:SF1">
    <property type="entry name" value="CALCINEURIN-LIKE METALLO-PHOSPHOESTERASE SUPERFAMILY PROTEIN"/>
    <property type="match status" value="1"/>
</dbReference>
<evidence type="ECO:0000259" key="1">
    <source>
        <dbReference type="Pfam" id="PF09423"/>
    </source>
</evidence>
<dbReference type="InterPro" id="IPR018946">
    <property type="entry name" value="PhoD-like_MPP"/>
</dbReference>
<comment type="caution">
    <text evidence="2">The sequence shown here is derived from an EMBL/GenBank/DDBJ whole genome shotgun (WGS) entry which is preliminary data.</text>
</comment>
<sequence>MKKNLIISIFSLLFLTESSVILSDEIKFGLGSCIHQDEPQPIWNAIKKDNLDGFIFLGDNVYGDSPSLKLNKMAKAYNKQKDNFPAWLMEKEILAIWDDHDYGKNDGGSEYKLKKEAQKLFLEFWDIPTNDMRQSREGIYFDLIKNLDGLKIHIIGLDTRYFRSELKGSKSSYKDNTDKDATILGKSQWKWLTNSLKKDSDLVILLTSIQLLATEHRFEKWSNFSLERKKLIDLIEGLNKQVVVISGDRHRGGIYQYNNIFEITSSSMNKPVKGFETDALLIGKTHFEENYGVISINTDSSQIQLDLKDKKGSMLESLAIPLPRIQ</sequence>
<dbReference type="AlphaFoldDB" id="A0A937M351"/>
<organism evidence="2 3">
    <name type="scientific">SAR86 cluster bacterium</name>
    <dbReference type="NCBI Taxonomy" id="2030880"/>
    <lineage>
        <taxon>Bacteria</taxon>
        <taxon>Pseudomonadati</taxon>
        <taxon>Pseudomonadota</taxon>
        <taxon>Gammaproteobacteria</taxon>
        <taxon>SAR86 cluster</taxon>
    </lineage>
</organism>
<reference evidence="2" key="1">
    <citation type="submission" date="2020-10" db="EMBL/GenBank/DDBJ databases">
        <title>Microbiome of the Black Sea water column analyzed by genome centric metagenomics.</title>
        <authorList>
            <person name="Cabello-Yeves P.J."/>
            <person name="Callieri C."/>
            <person name="Picazo A."/>
            <person name="Mehrshad M."/>
            <person name="Haro-Moreno J.M."/>
            <person name="Roda-Garcia J."/>
            <person name="Dzembekova N."/>
            <person name="Slabakova V."/>
            <person name="Slabakova N."/>
            <person name="Moncheva S."/>
            <person name="Rodriguez-Valera F."/>
        </authorList>
    </citation>
    <scope>NUCLEOTIDE SEQUENCE</scope>
    <source>
        <strain evidence="2">BS30m-G43</strain>
    </source>
</reference>
<name>A0A937M351_9GAMM</name>
<dbReference type="CDD" id="cd07389">
    <property type="entry name" value="MPP_PhoD"/>
    <property type="match status" value="1"/>
</dbReference>
<evidence type="ECO:0000313" key="2">
    <source>
        <dbReference type="EMBL" id="MBL6903812.1"/>
    </source>
</evidence>
<feature type="domain" description="PhoD-like phosphatase metallophosphatase" evidence="1">
    <location>
        <begin position="41"/>
        <end position="267"/>
    </location>
</feature>
<protein>
    <submittedName>
        <fullName evidence="2">Alkaline phosphatase family protein</fullName>
    </submittedName>
</protein>
<dbReference type="Gene3D" id="3.60.21.70">
    <property type="entry name" value="PhoD-like phosphatase"/>
    <property type="match status" value="1"/>
</dbReference>
<dbReference type="PANTHER" id="PTHR33987">
    <property type="entry name" value="CALCINEURIN-LIKE METALLO-PHOSPHOESTERASE SUPERFAMILY PROTEIN"/>
    <property type="match status" value="1"/>
</dbReference>
<dbReference type="SUPFAM" id="SSF56300">
    <property type="entry name" value="Metallo-dependent phosphatases"/>
    <property type="match status" value="1"/>
</dbReference>
<evidence type="ECO:0000313" key="3">
    <source>
        <dbReference type="Proteomes" id="UP000705230"/>
    </source>
</evidence>
<dbReference type="InterPro" id="IPR038607">
    <property type="entry name" value="PhoD-like_sf"/>
</dbReference>
<dbReference type="EMBL" id="JADHSG010000019">
    <property type="protein sequence ID" value="MBL6903812.1"/>
    <property type="molecule type" value="Genomic_DNA"/>
</dbReference>
<accession>A0A937M351</accession>
<dbReference type="Pfam" id="PF09423">
    <property type="entry name" value="PhoD"/>
    <property type="match status" value="1"/>
</dbReference>
<gene>
    <name evidence="2" type="ORF">ISR29_06390</name>
</gene>
<dbReference type="InterPro" id="IPR029052">
    <property type="entry name" value="Metallo-depent_PP-like"/>
</dbReference>
<proteinExistence type="predicted"/>